<dbReference type="Proteomes" id="UP000663570">
    <property type="component" value="Chromosome"/>
</dbReference>
<proteinExistence type="inferred from homology"/>
<evidence type="ECO:0000313" key="3">
    <source>
        <dbReference type="EMBL" id="QSI75501.1"/>
    </source>
</evidence>
<organism evidence="3 4">
    <name type="scientific">Niveibacterium microcysteis</name>
    <dbReference type="NCBI Taxonomy" id="2811415"/>
    <lineage>
        <taxon>Bacteria</taxon>
        <taxon>Pseudomonadati</taxon>
        <taxon>Pseudomonadota</taxon>
        <taxon>Betaproteobacteria</taxon>
        <taxon>Rhodocyclales</taxon>
        <taxon>Rhodocyclaceae</taxon>
        <taxon>Niveibacterium</taxon>
    </lineage>
</organism>
<sequence>MVRIIDRRFDSKNKSAVNRQRFFRRFKQQIRKAVADAIDGRSIRDVDNGESVSIPTKDISEPQFGLGRGGEWETVFSGNDQFAAGDEVDRPIGGAGGSGKGKASNEGEGEDDFVFQLSREEFLDVFFDDLALPNLVKTQLAAIPEYKLQRAGFTSSGTPANINIVRSLRGALGRRLALGSPYSTQLREALGKLDTLRKTRPDTDPEVEALLEEIATLRAKIEGIPFIDKVDLRYNNRIRVPKPSTRAVMFCVMDVSGSMDEEKKATAKRFFMLLYLFLTRNYEKIEVVFIRHHTVAKEVDEEDFFHSRESGGTVVSSALELMKDIIQERYATNLWNIYGAQASDGDNWENDSPRCRELLADNILPFVQHFAYIEITPGEPQNLWREYEKLQGGHSNFAMQRIEALANIYPVFRELFKKSSV</sequence>
<dbReference type="RefSeq" id="WP_206253115.1">
    <property type="nucleotide sequence ID" value="NZ_CP071060.1"/>
</dbReference>
<feature type="region of interest" description="Disordered" evidence="2">
    <location>
        <begin position="87"/>
        <end position="108"/>
    </location>
</feature>
<dbReference type="PANTHER" id="PTHR30510">
    <property type="entry name" value="UPF0229 PROTEIN YEAH"/>
    <property type="match status" value="1"/>
</dbReference>
<dbReference type="InterPro" id="IPR006698">
    <property type="entry name" value="UPF0229"/>
</dbReference>
<accession>A0ABX7M164</accession>
<name>A0ABX7M164_9RHOO</name>
<dbReference type="EMBL" id="CP071060">
    <property type="protein sequence ID" value="QSI75501.1"/>
    <property type="molecule type" value="Genomic_DNA"/>
</dbReference>
<dbReference type="NCBIfam" id="NF003707">
    <property type="entry name" value="PRK05325.1-2"/>
    <property type="match status" value="1"/>
</dbReference>
<dbReference type="NCBIfam" id="NF003708">
    <property type="entry name" value="PRK05325.1-3"/>
    <property type="match status" value="1"/>
</dbReference>
<dbReference type="PANTHER" id="PTHR30510:SF2">
    <property type="entry name" value="UPF0229 PROTEIN YEAH"/>
    <property type="match status" value="1"/>
</dbReference>
<reference evidence="3 4" key="1">
    <citation type="submission" date="2021-02" db="EMBL/GenBank/DDBJ databases">
        <title>Niveibacterium changnyeongensis HC41.</title>
        <authorList>
            <person name="Kang M."/>
        </authorList>
    </citation>
    <scope>NUCLEOTIDE SEQUENCE [LARGE SCALE GENOMIC DNA]</scope>
    <source>
        <strain evidence="3 4">HC41</strain>
    </source>
</reference>
<dbReference type="HAMAP" id="MF_01232">
    <property type="entry name" value="UPF0229"/>
    <property type="match status" value="1"/>
</dbReference>
<dbReference type="Pfam" id="PF04285">
    <property type="entry name" value="DUF444"/>
    <property type="match status" value="1"/>
</dbReference>
<evidence type="ECO:0000256" key="2">
    <source>
        <dbReference type="SAM" id="MobiDB-lite"/>
    </source>
</evidence>
<evidence type="ECO:0000313" key="4">
    <source>
        <dbReference type="Proteomes" id="UP000663570"/>
    </source>
</evidence>
<evidence type="ECO:0000256" key="1">
    <source>
        <dbReference type="HAMAP-Rule" id="MF_01232"/>
    </source>
</evidence>
<keyword evidence="4" id="KW-1185">Reference proteome</keyword>
<gene>
    <name evidence="3" type="ORF">JY500_13460</name>
</gene>
<protein>
    <recommendedName>
        <fullName evidence="1">UPF0229 protein JY500_13460</fullName>
    </recommendedName>
</protein>
<comment type="similarity">
    <text evidence="1">Belongs to the UPF0229 family.</text>
</comment>